<evidence type="ECO:0000256" key="2">
    <source>
        <dbReference type="ARBA" id="ARBA00022884"/>
    </source>
</evidence>
<dbReference type="InterPro" id="IPR020627">
    <property type="entry name" value="KhpA"/>
</dbReference>
<dbReference type="EMBL" id="PEZT01000001">
    <property type="protein sequence ID" value="PIS09672.1"/>
    <property type="molecule type" value="Genomic_DNA"/>
</dbReference>
<dbReference type="GO" id="GO:0071555">
    <property type="term" value="P:cell wall organization"/>
    <property type="evidence" value="ECO:0007669"/>
    <property type="project" value="UniProtKB-KW"/>
</dbReference>
<reference evidence="5" key="1">
    <citation type="submission" date="2017-09" db="EMBL/GenBank/DDBJ databases">
        <title>Depth-based differentiation of microbial function through sediment-hosted aquifers and enrichment of novel symbionts in the deep terrestrial subsurface.</title>
        <authorList>
            <person name="Probst A.J."/>
            <person name="Ladd B."/>
            <person name="Jarett J.K."/>
            <person name="Geller-Mcgrath D.E."/>
            <person name="Sieber C.M.K."/>
            <person name="Emerson J.B."/>
            <person name="Anantharaman K."/>
            <person name="Thomas B.C."/>
            <person name="Malmstrom R."/>
            <person name="Stieglmeier M."/>
            <person name="Klingl A."/>
            <person name="Woyke T."/>
            <person name="Ryan C.M."/>
            <person name="Banfield J.F."/>
        </authorList>
    </citation>
    <scope>NUCLEOTIDE SEQUENCE [LARGE SCALE GENOMIC DNA]</scope>
</reference>
<proteinExistence type="inferred from homology"/>
<organism evidence="4 5">
    <name type="scientific">Candidatus Beckwithbacteria bacterium CG10_big_fil_rev_8_21_14_0_10_34_10</name>
    <dbReference type="NCBI Taxonomy" id="1974495"/>
    <lineage>
        <taxon>Bacteria</taxon>
        <taxon>Candidatus Beckwithiibacteriota</taxon>
    </lineage>
</organism>
<dbReference type="PANTHER" id="PTHR34654">
    <property type="entry name" value="UPF0109 PROTEIN SCO5592"/>
    <property type="match status" value="1"/>
</dbReference>
<keyword evidence="1 3" id="KW-0963">Cytoplasm</keyword>
<dbReference type="Pfam" id="PF13083">
    <property type="entry name" value="KH_KhpA-B"/>
    <property type="match status" value="1"/>
</dbReference>
<protein>
    <recommendedName>
        <fullName evidence="3">RNA-binding protein KhpA</fullName>
    </recommendedName>
    <alternativeName>
        <fullName evidence="3">KH-domain protein A</fullName>
    </alternativeName>
</protein>
<dbReference type="Gene3D" id="3.30.300.20">
    <property type="match status" value="1"/>
</dbReference>
<sequence length="83" mass="9417">MKTLITFIITAIIDKPKEFKLKEETTESGFKNYLISVAEEDMGKVIGKRGQIIKAIRTLVRTKAIKENKKVILTLEEKDNPPA</sequence>
<dbReference type="GO" id="GO:0003723">
    <property type="term" value="F:RNA binding"/>
    <property type="evidence" value="ECO:0007669"/>
    <property type="project" value="UniProtKB-UniRule"/>
</dbReference>
<evidence type="ECO:0000256" key="1">
    <source>
        <dbReference type="ARBA" id="ARBA00022490"/>
    </source>
</evidence>
<keyword evidence="3" id="KW-0143">Chaperone</keyword>
<keyword evidence="3" id="KW-0133">Cell shape</keyword>
<dbReference type="PANTHER" id="PTHR34654:SF1">
    <property type="entry name" value="RNA-BINDING PROTEIN KHPA"/>
    <property type="match status" value="1"/>
</dbReference>
<evidence type="ECO:0000256" key="3">
    <source>
        <dbReference type="HAMAP-Rule" id="MF_00088"/>
    </source>
</evidence>
<gene>
    <name evidence="3" type="primary">khpA</name>
    <name evidence="4" type="ORF">COT75_00550</name>
</gene>
<comment type="subcellular location">
    <subcellularLocation>
        <location evidence="3">Cytoplasm</location>
    </subcellularLocation>
</comment>
<keyword evidence="3" id="KW-0961">Cell wall biogenesis/degradation</keyword>
<dbReference type="InterPro" id="IPR015946">
    <property type="entry name" value="KH_dom-like_a/b"/>
</dbReference>
<comment type="subunit">
    <text evidence="3">Forms a complex with KhpB.</text>
</comment>
<dbReference type="HAMAP" id="MF_00088">
    <property type="entry name" value="KhpA"/>
    <property type="match status" value="1"/>
</dbReference>
<comment type="caution">
    <text evidence="4">The sequence shown here is derived from an EMBL/GenBank/DDBJ whole genome shotgun (WGS) entry which is preliminary data.</text>
</comment>
<dbReference type="GO" id="GO:0008360">
    <property type="term" value="P:regulation of cell shape"/>
    <property type="evidence" value="ECO:0007669"/>
    <property type="project" value="UniProtKB-KW"/>
</dbReference>
<name>A0A2H0WAJ4_9BACT</name>
<dbReference type="AlphaFoldDB" id="A0A2H0WAJ4"/>
<keyword evidence="2 3" id="KW-0694">RNA-binding</keyword>
<accession>A0A2H0WAJ4</accession>
<dbReference type="InterPro" id="IPR009019">
    <property type="entry name" value="KH_sf_prok-type"/>
</dbReference>
<comment type="function">
    <text evidence="3">A probable RNA chaperone. Forms a complex with KhpB which binds to cellular RNA and controls its expression. Plays a role in peptidoglycan (PG) homeostasis and cell length regulation.</text>
</comment>
<dbReference type="CDD" id="cd22533">
    <property type="entry name" value="KH-II_YlqC-like"/>
    <property type="match status" value="1"/>
</dbReference>
<dbReference type="SUPFAM" id="SSF54814">
    <property type="entry name" value="Prokaryotic type KH domain (KH-domain type II)"/>
    <property type="match status" value="1"/>
</dbReference>
<dbReference type="GO" id="GO:0009252">
    <property type="term" value="P:peptidoglycan biosynthetic process"/>
    <property type="evidence" value="ECO:0007669"/>
    <property type="project" value="UniProtKB-UniRule"/>
</dbReference>
<evidence type="ECO:0000313" key="5">
    <source>
        <dbReference type="Proteomes" id="UP000230093"/>
    </source>
</evidence>
<evidence type="ECO:0000313" key="4">
    <source>
        <dbReference type="EMBL" id="PIS09672.1"/>
    </source>
</evidence>
<dbReference type="PROSITE" id="PS50084">
    <property type="entry name" value="KH_TYPE_1"/>
    <property type="match status" value="1"/>
</dbReference>
<comment type="similarity">
    <text evidence="3">Belongs to the KhpA RNA-binding protein family.</text>
</comment>
<dbReference type="Proteomes" id="UP000230093">
    <property type="component" value="Unassembled WGS sequence"/>
</dbReference>
<dbReference type="GO" id="GO:0005737">
    <property type="term" value="C:cytoplasm"/>
    <property type="evidence" value="ECO:0007669"/>
    <property type="project" value="UniProtKB-SubCell"/>
</dbReference>